<dbReference type="AlphaFoldDB" id="A0A645I6G6"/>
<sequence>MRGIKAPEALAKASQAFPAALHGFAGEFLARVQAIALAHGFLEIFHTLDALMRADAAYFKAKTIGAKVYGGKQRFRSHF</sequence>
<evidence type="ECO:0000313" key="1">
    <source>
        <dbReference type="EMBL" id="MPN46838.1"/>
    </source>
</evidence>
<name>A0A645I6G6_9ZZZZ</name>
<dbReference type="EMBL" id="VSSQ01107842">
    <property type="protein sequence ID" value="MPN46838.1"/>
    <property type="molecule type" value="Genomic_DNA"/>
</dbReference>
<proteinExistence type="predicted"/>
<comment type="caution">
    <text evidence="1">The sequence shown here is derived from an EMBL/GenBank/DDBJ whole genome shotgun (WGS) entry which is preliminary data.</text>
</comment>
<reference evidence="1" key="1">
    <citation type="submission" date="2019-08" db="EMBL/GenBank/DDBJ databases">
        <authorList>
            <person name="Kucharzyk K."/>
            <person name="Murdoch R.W."/>
            <person name="Higgins S."/>
            <person name="Loffler F."/>
        </authorList>
    </citation>
    <scope>NUCLEOTIDE SEQUENCE</scope>
</reference>
<protein>
    <submittedName>
        <fullName evidence="1">Uncharacterized protein</fullName>
    </submittedName>
</protein>
<gene>
    <name evidence="1" type="ORF">SDC9_194437</name>
</gene>
<organism evidence="1">
    <name type="scientific">bioreactor metagenome</name>
    <dbReference type="NCBI Taxonomy" id="1076179"/>
    <lineage>
        <taxon>unclassified sequences</taxon>
        <taxon>metagenomes</taxon>
        <taxon>ecological metagenomes</taxon>
    </lineage>
</organism>
<accession>A0A645I6G6</accession>